<dbReference type="SUPFAM" id="SSF51735">
    <property type="entry name" value="NAD(P)-binding Rossmann-fold domains"/>
    <property type="match status" value="1"/>
</dbReference>
<dbReference type="InterPro" id="IPR011032">
    <property type="entry name" value="GroES-like_sf"/>
</dbReference>
<dbReference type="InterPro" id="IPR036291">
    <property type="entry name" value="NAD(P)-bd_dom_sf"/>
</dbReference>
<keyword evidence="4" id="KW-1185">Reference proteome</keyword>
<name>A0A1X2G611_9FUNG</name>
<dbReference type="InterPro" id="IPR041694">
    <property type="entry name" value="ADH_N_2"/>
</dbReference>
<dbReference type="InterPro" id="IPR045010">
    <property type="entry name" value="MDR_fam"/>
</dbReference>
<dbReference type="EMBL" id="MCGT01000040">
    <property type="protein sequence ID" value="ORX45893.1"/>
    <property type="molecule type" value="Genomic_DNA"/>
</dbReference>
<dbReference type="GO" id="GO:0016628">
    <property type="term" value="F:oxidoreductase activity, acting on the CH-CH group of donors, NAD or NADP as acceptor"/>
    <property type="evidence" value="ECO:0007669"/>
    <property type="project" value="InterPro"/>
</dbReference>
<feature type="domain" description="Enoyl reductase (ER)" evidence="2">
    <location>
        <begin position="20"/>
        <end position="343"/>
    </location>
</feature>
<dbReference type="Pfam" id="PF00107">
    <property type="entry name" value="ADH_zinc_N"/>
    <property type="match status" value="1"/>
</dbReference>
<dbReference type="InterPro" id="IPR013149">
    <property type="entry name" value="ADH-like_C"/>
</dbReference>
<dbReference type="InterPro" id="IPR020843">
    <property type="entry name" value="ER"/>
</dbReference>
<evidence type="ECO:0000313" key="3">
    <source>
        <dbReference type="EMBL" id="ORX45893.1"/>
    </source>
</evidence>
<evidence type="ECO:0000313" key="4">
    <source>
        <dbReference type="Proteomes" id="UP000242146"/>
    </source>
</evidence>
<gene>
    <name evidence="3" type="ORF">DM01DRAFT_1368633</name>
</gene>
<dbReference type="SUPFAM" id="SSF50129">
    <property type="entry name" value="GroES-like"/>
    <property type="match status" value="1"/>
</dbReference>
<keyword evidence="1" id="KW-0560">Oxidoreductase</keyword>
<evidence type="ECO:0000256" key="1">
    <source>
        <dbReference type="ARBA" id="ARBA00023002"/>
    </source>
</evidence>
<dbReference type="SMART" id="SM00829">
    <property type="entry name" value="PKS_ER"/>
    <property type="match status" value="1"/>
</dbReference>
<dbReference type="Proteomes" id="UP000242146">
    <property type="component" value="Unassembled WGS sequence"/>
</dbReference>
<dbReference type="Gene3D" id="3.90.180.10">
    <property type="entry name" value="Medium-chain alcohol dehydrogenases, catalytic domain"/>
    <property type="match status" value="1"/>
</dbReference>
<dbReference type="CDD" id="cd05288">
    <property type="entry name" value="PGDH"/>
    <property type="match status" value="1"/>
</dbReference>
<protein>
    <submittedName>
        <fullName evidence="3">NAD(P)-binding protein</fullName>
    </submittedName>
</protein>
<organism evidence="3 4">
    <name type="scientific">Hesseltinella vesiculosa</name>
    <dbReference type="NCBI Taxonomy" id="101127"/>
    <lineage>
        <taxon>Eukaryota</taxon>
        <taxon>Fungi</taxon>
        <taxon>Fungi incertae sedis</taxon>
        <taxon>Mucoromycota</taxon>
        <taxon>Mucoromycotina</taxon>
        <taxon>Mucoromycetes</taxon>
        <taxon>Mucorales</taxon>
        <taxon>Cunninghamellaceae</taxon>
        <taxon>Hesseltinella</taxon>
    </lineage>
</organism>
<dbReference type="OrthoDB" id="809632at2759"/>
<sequence length="348" mass="37676">MVSNKKVLFKKVPTAYPVIGEHIEVIDTEFDLDAQLADGEFIIKTLVLSVDPYMRGRMRDASAKSYSPAFTLDQPMNGHAVAIVEKSNSSVYKVGDYLYGMGDFVNYAKMSEAEAKARGMEVRPDIPTSGLPITNYVGVLGMPGATAYVGLELVGKPKAGETIYVSAASGAVGQLVGQLAKTQGLRVVGSAGSDEKVAHLKDIGFDAAFNYKTEDTDAKLTEFCPDGVDIYFENVGGAMLETTINHMNLFGRIIACGMISQYNVGNELYGVRNLIQVVAKRLILQGFIVSDHPELDAPFREQVTKALVEGKFKYLDDVVDGIENTPEALIDVLQGKNFGKKAVRVADP</sequence>
<dbReference type="PANTHER" id="PTHR43205">
    <property type="entry name" value="PROSTAGLANDIN REDUCTASE"/>
    <property type="match status" value="1"/>
</dbReference>
<dbReference type="Gene3D" id="3.40.50.720">
    <property type="entry name" value="NAD(P)-binding Rossmann-like Domain"/>
    <property type="match status" value="1"/>
</dbReference>
<dbReference type="AlphaFoldDB" id="A0A1X2G611"/>
<reference evidence="3 4" key="1">
    <citation type="submission" date="2016-07" db="EMBL/GenBank/DDBJ databases">
        <title>Pervasive Adenine N6-methylation of Active Genes in Fungi.</title>
        <authorList>
            <consortium name="DOE Joint Genome Institute"/>
            <person name="Mondo S.J."/>
            <person name="Dannebaum R.O."/>
            <person name="Kuo R.C."/>
            <person name="Labutti K."/>
            <person name="Haridas S."/>
            <person name="Kuo A."/>
            <person name="Salamov A."/>
            <person name="Ahrendt S.R."/>
            <person name="Lipzen A."/>
            <person name="Sullivan W."/>
            <person name="Andreopoulos W.B."/>
            <person name="Clum A."/>
            <person name="Lindquist E."/>
            <person name="Daum C."/>
            <person name="Ramamoorthy G.K."/>
            <person name="Gryganskyi A."/>
            <person name="Culley D."/>
            <person name="Magnuson J.K."/>
            <person name="James T.Y."/>
            <person name="O'Malley M.A."/>
            <person name="Stajich J.E."/>
            <person name="Spatafora J.W."/>
            <person name="Visel A."/>
            <person name="Grigoriev I.V."/>
        </authorList>
    </citation>
    <scope>NUCLEOTIDE SEQUENCE [LARGE SCALE GENOMIC DNA]</scope>
    <source>
        <strain evidence="3 4">NRRL 3301</strain>
    </source>
</reference>
<dbReference type="FunFam" id="3.40.50.720:FF:000121">
    <property type="entry name" value="Prostaglandin reductase 2"/>
    <property type="match status" value="1"/>
</dbReference>
<dbReference type="PANTHER" id="PTHR43205:SF7">
    <property type="entry name" value="PROSTAGLANDIN REDUCTASE 1"/>
    <property type="match status" value="1"/>
</dbReference>
<dbReference type="Pfam" id="PF16884">
    <property type="entry name" value="ADH_N_2"/>
    <property type="match status" value="1"/>
</dbReference>
<accession>A0A1X2G611</accession>
<evidence type="ECO:0000259" key="2">
    <source>
        <dbReference type="SMART" id="SM00829"/>
    </source>
</evidence>
<proteinExistence type="predicted"/>
<comment type="caution">
    <text evidence="3">The sequence shown here is derived from an EMBL/GenBank/DDBJ whole genome shotgun (WGS) entry which is preliminary data.</text>
</comment>